<dbReference type="EMBL" id="UINC01158970">
    <property type="protein sequence ID" value="SVD56795.1"/>
    <property type="molecule type" value="Genomic_DNA"/>
</dbReference>
<evidence type="ECO:0000313" key="2">
    <source>
        <dbReference type="EMBL" id="SVD56795.1"/>
    </source>
</evidence>
<protein>
    <recommendedName>
        <fullName evidence="1">Amine oxidase domain-containing protein</fullName>
    </recommendedName>
</protein>
<dbReference type="Gene3D" id="3.50.50.60">
    <property type="entry name" value="FAD/NAD(P)-binding domain"/>
    <property type="match status" value="1"/>
</dbReference>
<name>A0A382WEL2_9ZZZZ</name>
<evidence type="ECO:0000259" key="1">
    <source>
        <dbReference type="Pfam" id="PF01593"/>
    </source>
</evidence>
<organism evidence="2">
    <name type="scientific">marine metagenome</name>
    <dbReference type="NCBI Taxonomy" id="408172"/>
    <lineage>
        <taxon>unclassified sequences</taxon>
        <taxon>metagenomes</taxon>
        <taxon>ecological metagenomes</taxon>
    </lineage>
</organism>
<accession>A0A382WEL2</accession>
<dbReference type="InterPro" id="IPR002937">
    <property type="entry name" value="Amino_oxidase"/>
</dbReference>
<proteinExistence type="predicted"/>
<gene>
    <name evidence="2" type="ORF">METZ01_LOCUS409649</name>
</gene>
<dbReference type="InterPro" id="IPR036188">
    <property type="entry name" value="FAD/NAD-bd_sf"/>
</dbReference>
<dbReference type="SUPFAM" id="SSF51905">
    <property type="entry name" value="FAD/NAD(P)-binding domain"/>
    <property type="match status" value="1"/>
</dbReference>
<dbReference type="GO" id="GO:0016491">
    <property type="term" value="F:oxidoreductase activity"/>
    <property type="evidence" value="ECO:0007669"/>
    <property type="project" value="InterPro"/>
</dbReference>
<reference evidence="2" key="1">
    <citation type="submission" date="2018-05" db="EMBL/GenBank/DDBJ databases">
        <authorList>
            <person name="Lanie J.A."/>
            <person name="Ng W.-L."/>
            <person name="Kazmierczak K.M."/>
            <person name="Andrzejewski T.M."/>
            <person name="Davidsen T.M."/>
            <person name="Wayne K.J."/>
            <person name="Tettelin H."/>
            <person name="Glass J.I."/>
            <person name="Rusch D."/>
            <person name="Podicherti R."/>
            <person name="Tsui H.-C.T."/>
            <person name="Winkler M.E."/>
        </authorList>
    </citation>
    <scope>NUCLEOTIDE SEQUENCE</scope>
</reference>
<feature type="domain" description="Amine oxidase" evidence="1">
    <location>
        <begin position="15"/>
        <end position="85"/>
    </location>
</feature>
<dbReference type="Pfam" id="PF01593">
    <property type="entry name" value="Amino_oxidase"/>
    <property type="match status" value="1"/>
</dbReference>
<sequence length="88" mass="9752">MKVADPEVLIVGGGLAGLCCGIELQKSHIPFKILEADDQIGGRVQTDVVDGFLLDRGFQVLLSAYPECLRMLDYEALKLRRFYPEALI</sequence>
<dbReference type="PANTHER" id="PTHR42841">
    <property type="entry name" value="AMINE OXIDASE"/>
    <property type="match status" value="1"/>
</dbReference>
<dbReference type="AlphaFoldDB" id="A0A382WEL2"/>